<proteinExistence type="predicted"/>
<protein>
    <submittedName>
        <fullName evidence="1">Uncharacterized protein</fullName>
    </submittedName>
</protein>
<accession>A0A2Z3H9N0</accession>
<dbReference type="KEGG" id="gog:C1280_23695"/>
<sequence length="149" mass="16539">MLFTLAALLVAADPVPPSAPIFKLIGTERVGERYRLTFEVTNPNADPMPYFGYTADSFQPKIPDGQICPLYQIQLRDEKEWKSHQPGWCKTGVGPVSIPAKGTVTFEAHVPADGWREVRVGLRWSENPKAKSQTAWSSAVDRKDIKAGK</sequence>
<organism evidence="1 2">
    <name type="scientific">Gemmata obscuriglobus</name>
    <dbReference type="NCBI Taxonomy" id="114"/>
    <lineage>
        <taxon>Bacteria</taxon>
        <taxon>Pseudomonadati</taxon>
        <taxon>Planctomycetota</taxon>
        <taxon>Planctomycetia</taxon>
        <taxon>Gemmatales</taxon>
        <taxon>Gemmataceae</taxon>
        <taxon>Gemmata</taxon>
    </lineage>
</organism>
<reference evidence="1 2" key="1">
    <citation type="submission" date="2018-01" db="EMBL/GenBank/DDBJ databases">
        <title>G. obscuriglobus.</title>
        <authorList>
            <person name="Franke J."/>
            <person name="Blomberg W."/>
            <person name="Selmecki A."/>
        </authorList>
    </citation>
    <scope>NUCLEOTIDE SEQUENCE [LARGE SCALE GENOMIC DNA]</scope>
    <source>
        <strain evidence="1 2">DSM 5831</strain>
    </source>
</reference>
<dbReference type="AlphaFoldDB" id="A0A2Z3H9N0"/>
<name>A0A2Z3H9N0_9BACT</name>
<dbReference type="RefSeq" id="WP_010048156.1">
    <property type="nucleotide sequence ID" value="NZ_CP025958.1"/>
</dbReference>
<evidence type="ECO:0000313" key="2">
    <source>
        <dbReference type="Proteomes" id="UP000245802"/>
    </source>
</evidence>
<evidence type="ECO:0000313" key="1">
    <source>
        <dbReference type="EMBL" id="AWM39705.1"/>
    </source>
</evidence>
<keyword evidence="2" id="KW-1185">Reference proteome</keyword>
<gene>
    <name evidence="1" type="ORF">C1280_23695</name>
</gene>
<dbReference type="Proteomes" id="UP000245802">
    <property type="component" value="Chromosome"/>
</dbReference>
<dbReference type="EMBL" id="CP025958">
    <property type="protein sequence ID" value="AWM39705.1"/>
    <property type="molecule type" value="Genomic_DNA"/>
</dbReference>